<reference evidence="2 3" key="1">
    <citation type="submission" date="2019-10" db="EMBL/GenBank/DDBJ databases">
        <title>Genome Sequences from Six Type Strain Members of the Archaeal Family Sulfolobaceae: Acidianus ambivalens, Acidianus infernus, Metallosphaera prunae, Stygiolobus azoricus, Sulfolobus metallicus, and Sulfurisphaera ohwakuensis.</title>
        <authorList>
            <person name="Counts J.A."/>
            <person name="Kelly R.M."/>
        </authorList>
    </citation>
    <scope>NUCLEOTIDE SEQUENCE [LARGE SCALE GENOMIC DNA]</scope>
    <source>
        <strain evidence="2 3">FC6</strain>
    </source>
</reference>
<dbReference type="GeneID" id="42797447"/>
<sequence>MVEKIILYAFLIQGLVLSYTVSSYISGGGQIFISNYNMTMQWQDLGIGLNITGKEIYYPTPLVKPQVTPFNSQGEELTYYSFLYRDETGGLQFILFFTNFTLTSATVNGTNIPAIKFYNGNSYLVISAQYGFPIKGVAYNYISSLRIQAVDNISINMTGINPLPPLEKSGSLYKLTLKFSPNVKESVYVVTPQAIISAKSLTYKLENKTFSLGAINLESKGYVTVIIPIDDFPIVEPTGTVLVNGSNYFFKMNGSVTPFGTYYQAIPGNTSNPYMGFTIGKYFLLIFPNGGNISIILQNLENPLTSYHVTDLSSPYYPFTEFLQQYWIPLAVVIVLVVLVTVILRYRRG</sequence>
<keyword evidence="1" id="KW-1133">Transmembrane helix</keyword>
<proteinExistence type="predicted"/>
<keyword evidence="3" id="KW-1185">Reference proteome</keyword>
<evidence type="ECO:0000313" key="2">
    <source>
        <dbReference type="EMBL" id="QGR18567.1"/>
    </source>
</evidence>
<gene>
    <name evidence="2" type="ORF">D1868_00185</name>
</gene>
<dbReference type="AlphaFoldDB" id="A0A650CM70"/>
<name>A0A650CM70_9CREN</name>
<accession>A0A650CM70</accession>
<organism evidence="2 3">
    <name type="scientific">Stygiolobus azoricus</name>
    <dbReference type="NCBI Taxonomy" id="41675"/>
    <lineage>
        <taxon>Archaea</taxon>
        <taxon>Thermoproteota</taxon>
        <taxon>Thermoprotei</taxon>
        <taxon>Sulfolobales</taxon>
        <taxon>Sulfolobaceae</taxon>
        <taxon>Stygiolobus</taxon>
    </lineage>
</organism>
<evidence type="ECO:0000256" key="1">
    <source>
        <dbReference type="SAM" id="Phobius"/>
    </source>
</evidence>
<dbReference type="EMBL" id="CP045483">
    <property type="protein sequence ID" value="QGR18567.1"/>
    <property type="molecule type" value="Genomic_DNA"/>
</dbReference>
<dbReference type="Proteomes" id="UP000423396">
    <property type="component" value="Chromosome"/>
</dbReference>
<dbReference type="RefSeq" id="WP_156004750.1">
    <property type="nucleotide sequence ID" value="NZ_CP045483.1"/>
</dbReference>
<feature type="transmembrane region" description="Helical" evidence="1">
    <location>
        <begin position="326"/>
        <end position="346"/>
    </location>
</feature>
<dbReference type="OrthoDB" id="42084at2157"/>
<evidence type="ECO:0000313" key="3">
    <source>
        <dbReference type="Proteomes" id="UP000423396"/>
    </source>
</evidence>
<keyword evidence="1" id="KW-0812">Transmembrane</keyword>
<protein>
    <submittedName>
        <fullName evidence="2">Uncharacterized protein</fullName>
    </submittedName>
</protein>
<keyword evidence="1" id="KW-0472">Membrane</keyword>
<dbReference type="KEGG" id="sazo:D1868_00185"/>